<feature type="transmembrane region" description="Helical" evidence="1">
    <location>
        <begin position="210"/>
        <end position="230"/>
    </location>
</feature>
<dbReference type="Proteomes" id="UP000287166">
    <property type="component" value="Unassembled WGS sequence"/>
</dbReference>
<dbReference type="OrthoDB" id="3192156at2759"/>
<proteinExistence type="predicted"/>
<feature type="transmembrane region" description="Helical" evidence="1">
    <location>
        <begin position="20"/>
        <end position="43"/>
    </location>
</feature>
<keyword evidence="1" id="KW-1133">Transmembrane helix</keyword>
<reference evidence="2 3" key="1">
    <citation type="journal article" date="2018" name="Sci. Rep.">
        <title>Genome sequence of the cauliflower mushroom Sparassis crispa (Hanabiratake) and its association with beneficial usage.</title>
        <authorList>
            <person name="Kiyama R."/>
            <person name="Furutani Y."/>
            <person name="Kawaguchi K."/>
            <person name="Nakanishi T."/>
        </authorList>
    </citation>
    <scope>NUCLEOTIDE SEQUENCE [LARGE SCALE GENOMIC DNA]</scope>
</reference>
<gene>
    <name evidence="2" type="ORF">SCP_0411390</name>
</gene>
<sequence length="302" mass="32648">MISLLLAPIVEVYRFALTPIAPFTWFGLSFSTLDVAAAVRLCVALRQLREKHYQDHVQKVSDADKNSHPQIERRSWLRDVSATLMVVYGGEAVTAPALGIPPSFMISGAVPAFYAVIQALVDSIPSILYPTLYTELPVSILDGFSRAFLLCTFIPPMVLQHSWKSVSTSPWSLLLTSLATANGGFFFINLFSFLHPYALTLTTPAELLPYGWTTADLWCAPLITGLYALLTHAQPFWANVHAAAAGALGAPGPSADPVDPEVARALCAAVLATVFAARTYRTYGVPPAKVGVKLTGEKTKVQ</sequence>
<keyword evidence="1" id="KW-0812">Transmembrane</keyword>
<comment type="caution">
    <text evidence="2">The sequence shown here is derived from an EMBL/GenBank/DDBJ whole genome shotgun (WGS) entry which is preliminary data.</text>
</comment>
<organism evidence="2 3">
    <name type="scientific">Sparassis crispa</name>
    <dbReference type="NCBI Taxonomy" id="139825"/>
    <lineage>
        <taxon>Eukaryota</taxon>
        <taxon>Fungi</taxon>
        <taxon>Dikarya</taxon>
        <taxon>Basidiomycota</taxon>
        <taxon>Agaricomycotina</taxon>
        <taxon>Agaricomycetes</taxon>
        <taxon>Polyporales</taxon>
        <taxon>Sparassidaceae</taxon>
        <taxon>Sparassis</taxon>
    </lineage>
</organism>
<evidence type="ECO:0000313" key="2">
    <source>
        <dbReference type="EMBL" id="GBE82754.1"/>
    </source>
</evidence>
<dbReference type="EMBL" id="BFAD01000004">
    <property type="protein sequence ID" value="GBE82754.1"/>
    <property type="molecule type" value="Genomic_DNA"/>
</dbReference>
<dbReference type="AlphaFoldDB" id="A0A401GKT7"/>
<dbReference type="STRING" id="139825.A0A401GKT7"/>
<evidence type="ECO:0000256" key="1">
    <source>
        <dbReference type="SAM" id="Phobius"/>
    </source>
</evidence>
<dbReference type="RefSeq" id="XP_027613667.1">
    <property type="nucleotide sequence ID" value="XM_027757866.1"/>
</dbReference>
<name>A0A401GKT7_9APHY</name>
<feature type="transmembrane region" description="Helical" evidence="1">
    <location>
        <begin position="171"/>
        <end position="198"/>
    </location>
</feature>
<keyword evidence="3" id="KW-1185">Reference proteome</keyword>
<keyword evidence="1" id="KW-0472">Membrane</keyword>
<dbReference type="InParanoid" id="A0A401GKT7"/>
<accession>A0A401GKT7</accession>
<protein>
    <submittedName>
        <fullName evidence="2">Uncharacterized protein</fullName>
    </submittedName>
</protein>
<evidence type="ECO:0000313" key="3">
    <source>
        <dbReference type="Proteomes" id="UP000287166"/>
    </source>
</evidence>
<dbReference type="GeneID" id="38779671"/>